<dbReference type="SUPFAM" id="SSF56815">
    <property type="entry name" value="Sec1/munc18-like (SM) proteins"/>
    <property type="match status" value="1"/>
</dbReference>
<dbReference type="PANTHER" id="PTHR11679">
    <property type="entry name" value="VESICLE PROTEIN SORTING-ASSOCIATED"/>
    <property type="match status" value="1"/>
</dbReference>
<dbReference type="AlphaFoldDB" id="A0A5B8MPA4"/>
<evidence type="ECO:0000313" key="5">
    <source>
        <dbReference type="Proteomes" id="UP000316726"/>
    </source>
</evidence>
<dbReference type="InterPro" id="IPR001619">
    <property type="entry name" value="Sec1-like"/>
</dbReference>
<evidence type="ECO:0000256" key="1">
    <source>
        <dbReference type="ARBA" id="ARBA00009884"/>
    </source>
</evidence>
<gene>
    <name evidence="4" type="ORF">A3770_06p43820</name>
    <name evidence="2" type="ORF">CPRI1469_LOCUS1097</name>
    <name evidence="3" type="ORF">CPRI1469_LOCUS1098</name>
</gene>
<dbReference type="STRING" id="1764295.A0A5B8MPA4"/>
<protein>
    <recommendedName>
        <fullName evidence="6">Sec1-like protein</fullName>
    </recommendedName>
</protein>
<evidence type="ECO:0000313" key="4">
    <source>
        <dbReference type="EMBL" id="QDZ21864.1"/>
    </source>
</evidence>
<keyword evidence="5" id="KW-1185">Reference proteome</keyword>
<dbReference type="EMBL" id="CP031039">
    <property type="protein sequence ID" value="QDZ21864.1"/>
    <property type="molecule type" value="Genomic_DNA"/>
</dbReference>
<comment type="similarity">
    <text evidence="1">Belongs to the STXBP/unc-18/SEC1 family.</text>
</comment>
<proteinExistence type="inferred from homology"/>
<dbReference type="GO" id="GO:0016192">
    <property type="term" value="P:vesicle-mediated transport"/>
    <property type="evidence" value="ECO:0007669"/>
    <property type="project" value="InterPro"/>
</dbReference>
<dbReference type="Proteomes" id="UP000316726">
    <property type="component" value="Chromosome 6"/>
</dbReference>
<name>A0A5B8MPA4_9CHLO</name>
<evidence type="ECO:0008006" key="6">
    <source>
        <dbReference type="Google" id="ProtNLM"/>
    </source>
</evidence>
<dbReference type="EMBL" id="HBHL01001921">
    <property type="protein sequence ID" value="CAD9712257.1"/>
    <property type="molecule type" value="Transcribed_RNA"/>
</dbReference>
<dbReference type="EMBL" id="HBHL01001920">
    <property type="protein sequence ID" value="CAD9712256.1"/>
    <property type="molecule type" value="Transcribed_RNA"/>
</dbReference>
<sequence>MCDLVFEAQRSLLESSGELVGSLVYVDEAFVETARDAWGIRQMMGAGAVNVCGLEAATPQDADRAEVLNPGDRSIEKVVLFTGKLLHESYPDILRLLTTSAGRFSSCTIFTTTSEETYSSLAPTEMRLYPFESFKEKLLSQLQDLTGFGARGFHLDIRSCPLVYCPRSAGVFTIPTPCGLSQGLRGDLDVADSKYYQSSEFDLTDYEEDISPGLAFLARTLSEMCSHMCWDAHVFAQGRVSKVLAKEVASMDRKRGKQAQQSVSLVLLDRALDLVTPACHADSDLDRLAEDSLLTAGSITQPTDRAALSWFDLICSQRAKDASCVIRRELKEALLKEHIPDGVRGKLGAITVDELSKLKSSLEGTESRKQKYASLLQYADLVIQGLGPELSKKWDFLVAVEEVLLHLSLDSPEMPIQYLLDLVSKIKSNACDSLSTSDLERLAFIAHILVSLKFGRQEESTQGDGILRDFLTDLYLSEKIRDEGESKEVEIQKKIGATLERLEKATSVCCKLNKESPSLLGLRHTFRPLISSTLDLLSGSNSSEEEALKYVPGSLGGLLASGLGRFGFKSKPKVSDSDVAVIFVLGQISPLEVKLCAECRAEGKTVVLGALDVTRPDKFAATFRNSSD</sequence>
<evidence type="ECO:0000313" key="2">
    <source>
        <dbReference type="EMBL" id="CAD9712256.1"/>
    </source>
</evidence>
<organism evidence="4 5">
    <name type="scientific">Chloropicon primus</name>
    <dbReference type="NCBI Taxonomy" id="1764295"/>
    <lineage>
        <taxon>Eukaryota</taxon>
        <taxon>Viridiplantae</taxon>
        <taxon>Chlorophyta</taxon>
        <taxon>Chloropicophyceae</taxon>
        <taxon>Chloropicales</taxon>
        <taxon>Chloropicaceae</taxon>
        <taxon>Chloropicon</taxon>
    </lineage>
</organism>
<reference evidence="2" key="2">
    <citation type="submission" date="2021-01" db="EMBL/GenBank/DDBJ databases">
        <authorList>
            <person name="Corre E."/>
            <person name="Pelletier E."/>
            <person name="Niang G."/>
            <person name="Scheremetjew M."/>
            <person name="Finn R."/>
            <person name="Kale V."/>
            <person name="Holt S."/>
            <person name="Cochrane G."/>
            <person name="Meng A."/>
            <person name="Brown T."/>
            <person name="Cohen L."/>
        </authorList>
    </citation>
    <scope>NUCLEOTIDE SEQUENCE</scope>
    <source>
        <strain evidence="2">CCMP1205</strain>
    </source>
</reference>
<evidence type="ECO:0000313" key="3">
    <source>
        <dbReference type="EMBL" id="CAD9712257.1"/>
    </source>
</evidence>
<dbReference type="OrthoDB" id="549905at2759"/>
<reference evidence="4 5" key="1">
    <citation type="submission" date="2018-07" db="EMBL/GenBank/DDBJ databases">
        <title>The complete nuclear genome of the prasinophyte Chloropicon primus (CCMP1205).</title>
        <authorList>
            <person name="Pombert J.-F."/>
            <person name="Otis C."/>
            <person name="Turmel M."/>
            <person name="Lemieux C."/>
        </authorList>
    </citation>
    <scope>NUCLEOTIDE SEQUENCE [LARGE SCALE GENOMIC DNA]</scope>
    <source>
        <strain evidence="4 5">CCMP1205</strain>
    </source>
</reference>
<accession>A0A5B8MPA4</accession>
<dbReference type="InterPro" id="IPR036045">
    <property type="entry name" value="Sec1-like_sf"/>
</dbReference>